<dbReference type="InterPro" id="IPR036322">
    <property type="entry name" value="WD40_repeat_dom_sf"/>
</dbReference>
<dbReference type="PANTHER" id="PTHR23287:SF16">
    <property type="entry name" value="TECTONIN BETA-PROPELLER REPEAT-CONTAINING PROTEIN 2"/>
    <property type="match status" value="1"/>
</dbReference>
<name>A0A418APG7_9STRA</name>
<keyword evidence="2" id="KW-1185">Reference proteome</keyword>
<proteinExistence type="predicted"/>
<comment type="caution">
    <text evidence="1">The sequence shown here is derived from an EMBL/GenBank/DDBJ whole genome shotgun (WGS) entry which is preliminary data.</text>
</comment>
<reference evidence="1 2" key="1">
    <citation type="submission" date="2018-08" db="EMBL/GenBank/DDBJ databases">
        <title>Aphanomyces genome sequencing and annotation.</title>
        <authorList>
            <person name="Minardi D."/>
            <person name="Oidtmann B."/>
            <person name="Van Der Giezen M."/>
            <person name="Studholme D.J."/>
        </authorList>
    </citation>
    <scope>NUCLEOTIDE SEQUENCE [LARGE SCALE GENOMIC DNA]</scope>
    <source>
        <strain evidence="1 2">NJM0002</strain>
    </source>
</reference>
<dbReference type="VEuPathDB" id="FungiDB:H310_12808"/>
<accession>A0A418APG7</accession>
<evidence type="ECO:0000313" key="1">
    <source>
        <dbReference type="EMBL" id="RHY26842.1"/>
    </source>
</evidence>
<sequence length="1256" mass="138239">MKPLLLYEEIVLGGAHTAKRFTCVDVCARFLACGATNGSVYIFARSQKKQGTNASSSVTFRLLKMISPPSATSDRHQDPITCLSFCPAQRYLVVGTSRGAVYAISLLDPARIGEKIEFSHPLHHGFSVSALLWDEPGARLFSGCCGGTVAQTTIRAGVTAIFGSSSTEFLLKEDTSVVQLDIHHSNTTGDMLLVSSQTRVLVLNLAAAEGGVVQVGSKLRQGNFGGCFFTDPEDKQVKVYSSRPGKRVWVADPLSGTVSSTLKFSMSVPPTPFFQGPNLPPGDGIAVRYSSINSNTWPVDVSVKNLNLSTVSLFKYIHESMDFTPELPQLLSWSPNSSALFLIDPIAVELVEWHVDLGIIHDLKVLDASVFVVLHGDPCKIAIVRACAAIEFLELAVSNDLQKSIEELDIAPPHVVFKQRRDAVDTPPTSGDRDQALSLKINFLYEKPPLYESVQSATNQIINVATTRPKRHVAIADLAAQDKVVDEAWRAQNMPAPSDVTLKPPTLFGEVDLETHLSNATSQLVSMLPEKYFGRSASTSAATIPDEPAEFPEFDPPDVRGKHDQTRVVHACEYLSHSGLVEPTQTNVHSVLKLAMAVSSSTDDLSLIVPESADVVDAPFDPMSGQEVVLEAIATELFVTELQFQSKRPLAQTLKLKGDDGGNHAAMLRMQRPPPRSTLCVVDDSLVVLIELDRPKRQHVKPAQAKRPRSVSETKQQLILRTVNKQIGVYPASHVEHKWRLGGTMQDSVDLQAVAAQSFASMEAEFEKLAAAATTQLHLWPTATLTRLGSCLVNGYLRQGTLDQVKSCLEAFVGSFDPTIDVALLQKRKQIDQIKKNQLRAVKHPPSGLDAADDDDDDNLPLTRSDWTFVRLLVSFYFLLLGPVHVEEIDGTASALLDRPLVILELDVQCRFVEHRRPPTTDEATVQAFLAKYGNYINLDWAAKVCSMLEFSHALTDVLNFAIASESLAIECEDVLNKVAENHSFDFPNPSALCVCLHLLHVLLKKRSDITVSWCIDMYPQVSPWNVQWAVFGASVGFDKANSTYLRYLTTLLQTHPRAATDNCALVTQWLHMHFAQGQDEAILVQFLRQQAVYNLPQDVVSTLCLEHGRWKCLLQLVLNSLAHPSTRPAGVLELRQMVYSMLQSEGHLSSLHSIFRDMMRLDAPETLVSCILEEVDAYMQDAATDGASDNKIYIGILHALFDACGPHVGLRLLEKCPTLLAVAPLELYQALVEMQALQNEYDDTSVIVDIDWVVV</sequence>
<evidence type="ECO:0000313" key="2">
    <source>
        <dbReference type="Proteomes" id="UP000285060"/>
    </source>
</evidence>
<dbReference type="SUPFAM" id="SSF50978">
    <property type="entry name" value="WD40 repeat-like"/>
    <property type="match status" value="1"/>
</dbReference>
<dbReference type="Gene3D" id="2.130.10.10">
    <property type="entry name" value="YVTN repeat-like/Quinoprotein amine dehydrogenase"/>
    <property type="match status" value="1"/>
</dbReference>
<dbReference type="InterPro" id="IPR001680">
    <property type="entry name" value="WD40_rpt"/>
</dbReference>
<organism evidence="1 2">
    <name type="scientific">Aphanomyces invadans</name>
    <dbReference type="NCBI Taxonomy" id="157072"/>
    <lineage>
        <taxon>Eukaryota</taxon>
        <taxon>Sar</taxon>
        <taxon>Stramenopiles</taxon>
        <taxon>Oomycota</taxon>
        <taxon>Saprolegniomycetes</taxon>
        <taxon>Saprolegniales</taxon>
        <taxon>Verrucalvaceae</taxon>
        <taxon>Aphanomyces</taxon>
    </lineage>
</organism>
<protein>
    <submittedName>
        <fullName evidence="1">Uncharacterized protein</fullName>
    </submittedName>
</protein>
<dbReference type="EMBL" id="QUSY01000898">
    <property type="protein sequence ID" value="RHY26842.1"/>
    <property type="molecule type" value="Genomic_DNA"/>
</dbReference>
<dbReference type="Proteomes" id="UP000285060">
    <property type="component" value="Unassembled WGS sequence"/>
</dbReference>
<dbReference type="SMART" id="SM00320">
    <property type="entry name" value="WD40"/>
    <property type="match status" value="3"/>
</dbReference>
<dbReference type="PANTHER" id="PTHR23287">
    <property type="entry name" value="RUBY-EYE2-LIKE PROTEIN"/>
    <property type="match status" value="1"/>
</dbReference>
<gene>
    <name evidence="1" type="ORF">DYB32_007231</name>
</gene>
<dbReference type="AlphaFoldDB" id="A0A418APG7"/>
<dbReference type="InterPro" id="IPR015943">
    <property type="entry name" value="WD40/YVTN_repeat-like_dom_sf"/>
</dbReference>